<dbReference type="AlphaFoldDB" id="A0AAW1CLK1"/>
<dbReference type="Pfam" id="PF06741">
    <property type="entry name" value="LsmAD"/>
    <property type="match status" value="1"/>
</dbReference>
<feature type="region of interest" description="Disordered" evidence="2">
    <location>
        <begin position="266"/>
        <end position="297"/>
    </location>
</feature>
<evidence type="ECO:0000313" key="5">
    <source>
        <dbReference type="Proteomes" id="UP001461498"/>
    </source>
</evidence>
<feature type="compositionally biased region" description="Low complexity" evidence="2">
    <location>
        <begin position="9"/>
        <end position="18"/>
    </location>
</feature>
<organism evidence="4 5">
    <name type="scientific">Rhynocoris fuscipes</name>
    <dbReference type="NCBI Taxonomy" id="488301"/>
    <lineage>
        <taxon>Eukaryota</taxon>
        <taxon>Metazoa</taxon>
        <taxon>Ecdysozoa</taxon>
        <taxon>Arthropoda</taxon>
        <taxon>Hexapoda</taxon>
        <taxon>Insecta</taxon>
        <taxon>Pterygota</taxon>
        <taxon>Neoptera</taxon>
        <taxon>Paraneoptera</taxon>
        <taxon>Hemiptera</taxon>
        <taxon>Heteroptera</taxon>
        <taxon>Panheteroptera</taxon>
        <taxon>Cimicomorpha</taxon>
        <taxon>Reduviidae</taxon>
        <taxon>Harpactorinae</taxon>
        <taxon>Harpactorini</taxon>
        <taxon>Rhynocoris</taxon>
    </lineage>
</organism>
<protein>
    <recommendedName>
        <fullName evidence="3">LsmAD domain-containing protein</fullName>
    </recommendedName>
</protein>
<feature type="compositionally biased region" description="Polar residues" evidence="2">
    <location>
        <begin position="281"/>
        <end position="297"/>
    </location>
</feature>
<evidence type="ECO:0000256" key="1">
    <source>
        <dbReference type="ARBA" id="ARBA00007503"/>
    </source>
</evidence>
<evidence type="ECO:0000313" key="4">
    <source>
        <dbReference type="EMBL" id="KAK9497109.1"/>
    </source>
</evidence>
<dbReference type="GO" id="GO:0010494">
    <property type="term" value="C:cytoplasmic stress granule"/>
    <property type="evidence" value="ECO:0007669"/>
    <property type="project" value="TreeGrafter"/>
</dbReference>
<dbReference type="PANTHER" id="PTHR12854:SF7">
    <property type="entry name" value="ATAXIN-2 HOMOLOG"/>
    <property type="match status" value="1"/>
</dbReference>
<comment type="caution">
    <text evidence="4">The sequence shown here is derived from an EMBL/GenBank/DDBJ whole genome shotgun (WGS) entry which is preliminary data.</text>
</comment>
<comment type="similarity">
    <text evidence="1">Belongs to the ataxin-2 family.</text>
</comment>
<feature type="region of interest" description="Disordered" evidence="2">
    <location>
        <begin position="355"/>
        <end position="374"/>
    </location>
</feature>
<feature type="domain" description="LsmAD" evidence="3">
    <location>
        <begin position="175"/>
        <end position="241"/>
    </location>
</feature>
<evidence type="ECO:0000256" key="2">
    <source>
        <dbReference type="SAM" id="MobiDB-lite"/>
    </source>
</evidence>
<evidence type="ECO:0000259" key="3">
    <source>
        <dbReference type="SMART" id="SM01272"/>
    </source>
</evidence>
<keyword evidence="5" id="KW-1185">Reference proteome</keyword>
<dbReference type="GO" id="GO:0003729">
    <property type="term" value="F:mRNA binding"/>
    <property type="evidence" value="ECO:0007669"/>
    <property type="project" value="TreeGrafter"/>
</dbReference>
<feature type="region of interest" description="Disordered" evidence="2">
    <location>
        <begin position="391"/>
        <end position="420"/>
    </location>
</feature>
<dbReference type="PANTHER" id="PTHR12854">
    <property type="entry name" value="ATAXIN 2-RELATED"/>
    <property type="match status" value="1"/>
</dbReference>
<dbReference type="SMART" id="SM01272">
    <property type="entry name" value="LsmAD"/>
    <property type="match status" value="1"/>
</dbReference>
<feature type="region of interest" description="Disordered" evidence="2">
    <location>
        <begin position="1"/>
        <end position="24"/>
    </location>
</feature>
<name>A0AAW1CLK1_9HEMI</name>
<feature type="compositionally biased region" description="Polar residues" evidence="2">
    <location>
        <begin position="403"/>
        <end position="420"/>
    </location>
</feature>
<reference evidence="4 5" key="1">
    <citation type="submission" date="2022-12" db="EMBL/GenBank/DDBJ databases">
        <title>Chromosome-level genome assembly of true bugs.</title>
        <authorList>
            <person name="Ma L."/>
            <person name="Li H."/>
        </authorList>
    </citation>
    <scope>NUCLEOTIDE SEQUENCE [LARGE SCALE GENOMIC DNA]</scope>
    <source>
        <strain evidence="4">Lab_2022b</strain>
    </source>
</reference>
<dbReference type="EMBL" id="JAPXFL010000015">
    <property type="protein sequence ID" value="KAK9497109.1"/>
    <property type="molecule type" value="Genomic_DNA"/>
</dbReference>
<dbReference type="InterPro" id="IPR045117">
    <property type="entry name" value="ATXN2-like"/>
</dbReference>
<gene>
    <name evidence="4" type="ORF">O3M35_004486</name>
</gene>
<proteinExistence type="inferred from homology"/>
<dbReference type="GO" id="GO:0034063">
    <property type="term" value="P:stress granule assembly"/>
    <property type="evidence" value="ECO:0007669"/>
    <property type="project" value="TreeGrafter"/>
</dbReference>
<accession>A0AAW1CLK1</accession>
<dbReference type="Pfam" id="PF14438">
    <property type="entry name" value="SM-ATX"/>
    <property type="match status" value="1"/>
</dbReference>
<dbReference type="EMBL" id="JAPXFL010000015">
    <property type="protein sequence ID" value="KAK9497110.1"/>
    <property type="molecule type" value="Genomic_DNA"/>
</dbReference>
<dbReference type="InterPro" id="IPR009604">
    <property type="entry name" value="LsmAD_domain"/>
</dbReference>
<dbReference type="Proteomes" id="UP001461498">
    <property type="component" value="Unassembled WGS sequence"/>
</dbReference>
<dbReference type="InterPro" id="IPR025852">
    <property type="entry name" value="SM_dom_ATX"/>
</dbReference>
<sequence length="431" mass="47469">MNTKRKNRSNSARSPRPRSNNEKAISMDGVYNNSYFMNSVTSLIGNTVKVHTLNGCIYEGIFRTFSPQFEIAVELAHKIDINNPLFISMDSIVDKIIFKPHDIIKLEILDTDVEFATRDTFQTDTAISKFNGQVTEKELEPWDGPGNNIVDDLDLDGTANGWDVNDMFRQNEKKYGLTSNFDQGLSAYTTPLQNKDSKDYKDAEAKAAKIANEIENNPHYKSRIEVENGDEEDKYSAVSRPVLQQTNDSSNSNCTTDNMNKYVCPPKRKTLQGNKGGGSVRGTTVPTGNPYTNTGNQSIASVSSVTCSQTPSSPSSLTVASNNATLSNSPTNLISTQVGIQQTNVVTTNNIVQSTNQTTSSANNTTNKPPQSSITQQQIINQSVVLVQTHLEPSPPLPRTGRLNGTTDPPKPQRTNTNSRTGNIYFINFFF</sequence>